<feature type="compositionally biased region" description="Low complexity" evidence="1">
    <location>
        <begin position="1"/>
        <end position="17"/>
    </location>
</feature>
<name>A0A814TNH1_ADIRI</name>
<dbReference type="Proteomes" id="UP000663852">
    <property type="component" value="Unassembled WGS sequence"/>
</dbReference>
<sequence length="176" mass="18486">MISTTSKTGSPTTTTRSLGRITRAGDTIVGLYNTTAGGSTGAKNGRYSGSSKTPIYAVVDVPGVDTGFYVTSSISNASIAVGLFFATANDGPNHDPLSASFEGTNSDACNSGSSRTLFYNGSTGINAIFAPDRMTYCIQKNFANITPSKSYRLLVTSQRDPEWAFQYSGAHVIGYT</sequence>
<keyword evidence="4" id="KW-1185">Reference proteome</keyword>
<proteinExistence type="predicted"/>
<reference evidence="3" key="1">
    <citation type="submission" date="2021-02" db="EMBL/GenBank/DDBJ databases">
        <authorList>
            <person name="Nowell W R."/>
        </authorList>
    </citation>
    <scope>NUCLEOTIDE SEQUENCE</scope>
</reference>
<evidence type="ECO:0000313" key="3">
    <source>
        <dbReference type="EMBL" id="CAF1163228.1"/>
    </source>
</evidence>
<dbReference type="AlphaFoldDB" id="A0A814TNH1"/>
<accession>A0A814TNH1</accession>
<protein>
    <submittedName>
        <fullName evidence="3">Uncharacterized protein</fullName>
    </submittedName>
</protein>
<organism evidence="3 4">
    <name type="scientific">Adineta ricciae</name>
    <name type="common">Rotifer</name>
    <dbReference type="NCBI Taxonomy" id="249248"/>
    <lineage>
        <taxon>Eukaryota</taxon>
        <taxon>Metazoa</taxon>
        <taxon>Spiralia</taxon>
        <taxon>Gnathifera</taxon>
        <taxon>Rotifera</taxon>
        <taxon>Eurotatoria</taxon>
        <taxon>Bdelloidea</taxon>
        <taxon>Adinetida</taxon>
        <taxon>Adinetidae</taxon>
        <taxon>Adineta</taxon>
    </lineage>
</organism>
<evidence type="ECO:0000313" key="2">
    <source>
        <dbReference type="EMBL" id="CAF1137022.1"/>
    </source>
</evidence>
<dbReference type="OrthoDB" id="10040253at2759"/>
<comment type="caution">
    <text evidence="3">The sequence shown here is derived from an EMBL/GenBank/DDBJ whole genome shotgun (WGS) entry which is preliminary data.</text>
</comment>
<evidence type="ECO:0000313" key="4">
    <source>
        <dbReference type="Proteomes" id="UP000663828"/>
    </source>
</evidence>
<evidence type="ECO:0000256" key="1">
    <source>
        <dbReference type="SAM" id="MobiDB-lite"/>
    </source>
</evidence>
<gene>
    <name evidence="2" type="ORF">EDS130_LOCUS21874</name>
    <name evidence="3" type="ORF">XAT740_LOCUS21603</name>
</gene>
<dbReference type="EMBL" id="CAJNOR010001555">
    <property type="protein sequence ID" value="CAF1163228.1"/>
    <property type="molecule type" value="Genomic_DNA"/>
</dbReference>
<dbReference type="EMBL" id="CAJNOJ010000112">
    <property type="protein sequence ID" value="CAF1137022.1"/>
    <property type="molecule type" value="Genomic_DNA"/>
</dbReference>
<dbReference type="Proteomes" id="UP000663828">
    <property type="component" value="Unassembled WGS sequence"/>
</dbReference>
<feature type="region of interest" description="Disordered" evidence="1">
    <location>
        <begin position="1"/>
        <end position="20"/>
    </location>
</feature>